<reference evidence="1 2" key="1">
    <citation type="submission" date="2020-04" db="EMBL/GenBank/DDBJ databases">
        <title>Ralstonia insidiosa genome sequencing and assembly.</title>
        <authorList>
            <person name="Martins R.C.R."/>
            <person name="Perdigao-Neto L.V."/>
            <person name="Levin A.S.S."/>
            <person name="Costa S.F."/>
        </authorList>
    </citation>
    <scope>NUCLEOTIDE SEQUENCE [LARGE SCALE GENOMIC DNA]</scope>
    <source>
        <strain evidence="1 2">5047</strain>
    </source>
</reference>
<dbReference type="InterPro" id="IPR059206">
    <property type="entry name" value="Sll1717-like"/>
</dbReference>
<evidence type="ECO:0000313" key="2">
    <source>
        <dbReference type="Proteomes" id="UP000575469"/>
    </source>
</evidence>
<dbReference type="RefSeq" id="WP_169338972.1">
    <property type="nucleotide sequence ID" value="NZ_JABBZM010000001.1"/>
</dbReference>
<dbReference type="NCBIfam" id="NF047389">
    <property type="entry name" value="ATPase_Sll1717"/>
    <property type="match status" value="1"/>
</dbReference>
<comment type="caution">
    <text evidence="1">The sequence shown here is derived from an EMBL/GenBank/DDBJ whole genome shotgun (WGS) entry which is preliminary data.</text>
</comment>
<evidence type="ECO:0000313" key="1">
    <source>
        <dbReference type="EMBL" id="NMV36496.1"/>
    </source>
</evidence>
<dbReference type="EMBL" id="JABBZM010000001">
    <property type="protein sequence ID" value="NMV36496.1"/>
    <property type="molecule type" value="Genomic_DNA"/>
</dbReference>
<name>A0A848NVJ0_9RALS</name>
<gene>
    <name evidence="1" type="ORF">HGR00_01065</name>
</gene>
<sequence length="498" mass="56244">MNAANSTTADVQLKLNDKSLFGNDAGEDENIEVLASYFVNQDSFDDFLDDSVRLQVARGRKGMGKSALLSKFAYELSKTDSKPLIVQVVPSNLSGLQTPPATQNHGILENYWKQVICQSINYEMAKAIGFAWKDDQITLVDGAEIAGFKGKNIIGALASRLLGKVNLFGSIEFKYGQSGIQNNEQLLKRIQEEGSDARQVWFLLDDIDSKFQNTPEQKAYISSFFSACRTLIREIQGISIRATVRTDVWTSLRDAEDLDKFEQYVCDIDWNASQQKDILVKRIYAYVMRRHAKSYVAKNWTMDKHPDDIIELAFTRRMTWGNSGVPPVHVLRILAAGRPRWMAQLCKLAGLNATKKNKNRIGIGEINEAMDKFGVNRLSDLYKEHNHQFSDLQKLIESFSGGERRYSTDDLMKKIMGSFIKNRGAGGIADVDGEPFRDSWQIAHFLFKCGFIVGHKSVGSPEFVTYAMRPDLLQVATNLDDGMIWEIQPSYRTVLKIK</sequence>
<protein>
    <recommendedName>
        <fullName evidence="3">ATPase</fullName>
    </recommendedName>
</protein>
<accession>A0A848NVJ0</accession>
<dbReference type="AlphaFoldDB" id="A0A848NVJ0"/>
<proteinExistence type="predicted"/>
<organism evidence="1 2">
    <name type="scientific">Ralstonia insidiosa</name>
    <dbReference type="NCBI Taxonomy" id="190721"/>
    <lineage>
        <taxon>Bacteria</taxon>
        <taxon>Pseudomonadati</taxon>
        <taxon>Pseudomonadota</taxon>
        <taxon>Betaproteobacteria</taxon>
        <taxon>Burkholderiales</taxon>
        <taxon>Burkholderiaceae</taxon>
        <taxon>Ralstonia</taxon>
    </lineage>
</organism>
<dbReference type="Proteomes" id="UP000575469">
    <property type="component" value="Unassembled WGS sequence"/>
</dbReference>
<evidence type="ECO:0008006" key="3">
    <source>
        <dbReference type="Google" id="ProtNLM"/>
    </source>
</evidence>